<keyword evidence="4" id="KW-0560">Oxidoreductase</keyword>
<dbReference type="InterPro" id="IPR050416">
    <property type="entry name" value="FAD-linked_Oxidoreductase"/>
</dbReference>
<sequence>MTSTDSAVQALRAALPGGQLHARGSEEYEKLNGGYLSGLESDLRPLLIFQPSSVGEVAAFVLTIRPFAGQLDCAICGAGQQPLPGCANVDGGITLDLSLLNSIALTEDKSVVQIGAGARWGAVYERLDALGLSVTGSRSAAGGVGGLALAGGLSFFSSREGFICDNVVNYQVVLSSGKVVNANEHENADLWVALRGGGNNFGIVTRFDLRTFEQGPFWGGNVFYFADNFPNQIESLVSELTKPNASDLTHIMISIAHSVAMAAAFGAPILCLNQAYYAEAVENPPVLDPFTKVTPQIDALNSMSLKNVTAAASEQAEAAQSQVRAAYINMAVKADVAALQAISDIYTAALSPLYNVSGATFALTLQPYPVSLLAKSDASGGNKTDDAAVIAFMEGSLEKMRADEKARDALVPYIYMNYAFTGQDVIGSYGPGNKAKLQAASEKYDTVRLFQTGFRGGFKLFD</sequence>
<comment type="caution">
    <text evidence="6">The sequence shown here is derived from an EMBL/GenBank/DDBJ whole genome shotgun (WGS) entry which is preliminary data.</text>
</comment>
<dbReference type="PANTHER" id="PTHR42973:SF22">
    <property type="entry name" value="FAD-BINDING PCMH-TYPE DOMAIN-CONTAINING PROTEIN-RELATED"/>
    <property type="match status" value="1"/>
</dbReference>
<dbReference type="GO" id="GO:0071949">
    <property type="term" value="F:FAD binding"/>
    <property type="evidence" value="ECO:0007669"/>
    <property type="project" value="InterPro"/>
</dbReference>
<proteinExistence type="inferred from homology"/>
<gene>
    <name evidence="6" type="ORF">C8A01DRAFT_34772</name>
</gene>
<dbReference type="PROSITE" id="PS51387">
    <property type="entry name" value="FAD_PCMH"/>
    <property type="match status" value="1"/>
</dbReference>
<dbReference type="GO" id="GO:0016491">
    <property type="term" value="F:oxidoreductase activity"/>
    <property type="evidence" value="ECO:0007669"/>
    <property type="project" value="UniProtKB-KW"/>
</dbReference>
<evidence type="ECO:0000256" key="1">
    <source>
        <dbReference type="ARBA" id="ARBA00005466"/>
    </source>
</evidence>
<dbReference type="Pfam" id="PF01565">
    <property type="entry name" value="FAD_binding_4"/>
    <property type="match status" value="1"/>
</dbReference>
<comment type="similarity">
    <text evidence="1">Belongs to the oxygen-dependent FAD-linked oxidoreductase family.</text>
</comment>
<dbReference type="InterPro" id="IPR016166">
    <property type="entry name" value="FAD-bd_PCMH"/>
</dbReference>
<dbReference type="InterPro" id="IPR036318">
    <property type="entry name" value="FAD-bd_PCMH-like_sf"/>
</dbReference>
<dbReference type="EMBL" id="MU854362">
    <property type="protein sequence ID" value="KAK4041155.1"/>
    <property type="molecule type" value="Genomic_DNA"/>
</dbReference>
<organism evidence="6 7">
    <name type="scientific">Parachaetomium inaequale</name>
    <dbReference type="NCBI Taxonomy" id="2588326"/>
    <lineage>
        <taxon>Eukaryota</taxon>
        <taxon>Fungi</taxon>
        <taxon>Dikarya</taxon>
        <taxon>Ascomycota</taxon>
        <taxon>Pezizomycotina</taxon>
        <taxon>Sordariomycetes</taxon>
        <taxon>Sordariomycetidae</taxon>
        <taxon>Sordariales</taxon>
        <taxon>Chaetomiaceae</taxon>
        <taxon>Parachaetomium</taxon>
    </lineage>
</organism>
<dbReference type="SUPFAM" id="SSF56176">
    <property type="entry name" value="FAD-binding/transporter-associated domain-like"/>
    <property type="match status" value="1"/>
</dbReference>
<accession>A0AAN6PME8</accession>
<evidence type="ECO:0000256" key="4">
    <source>
        <dbReference type="ARBA" id="ARBA00023002"/>
    </source>
</evidence>
<dbReference type="PANTHER" id="PTHR42973">
    <property type="entry name" value="BINDING OXIDOREDUCTASE, PUTATIVE (AFU_ORTHOLOGUE AFUA_1G17690)-RELATED"/>
    <property type="match status" value="1"/>
</dbReference>
<dbReference type="AlphaFoldDB" id="A0AAN6PME8"/>
<evidence type="ECO:0000313" key="6">
    <source>
        <dbReference type="EMBL" id="KAK4041155.1"/>
    </source>
</evidence>
<evidence type="ECO:0000259" key="5">
    <source>
        <dbReference type="PROSITE" id="PS51387"/>
    </source>
</evidence>
<evidence type="ECO:0000256" key="2">
    <source>
        <dbReference type="ARBA" id="ARBA00022630"/>
    </source>
</evidence>
<dbReference type="Gene3D" id="3.40.462.20">
    <property type="match status" value="1"/>
</dbReference>
<reference evidence="7" key="1">
    <citation type="journal article" date="2023" name="Mol. Phylogenet. Evol.">
        <title>Genome-scale phylogeny and comparative genomics of the fungal order Sordariales.</title>
        <authorList>
            <person name="Hensen N."/>
            <person name="Bonometti L."/>
            <person name="Westerberg I."/>
            <person name="Brannstrom I.O."/>
            <person name="Guillou S."/>
            <person name="Cros-Aarteil S."/>
            <person name="Calhoun S."/>
            <person name="Haridas S."/>
            <person name="Kuo A."/>
            <person name="Mondo S."/>
            <person name="Pangilinan J."/>
            <person name="Riley R."/>
            <person name="LaButti K."/>
            <person name="Andreopoulos B."/>
            <person name="Lipzen A."/>
            <person name="Chen C."/>
            <person name="Yan M."/>
            <person name="Daum C."/>
            <person name="Ng V."/>
            <person name="Clum A."/>
            <person name="Steindorff A."/>
            <person name="Ohm R.A."/>
            <person name="Martin F."/>
            <person name="Silar P."/>
            <person name="Natvig D.O."/>
            <person name="Lalanne C."/>
            <person name="Gautier V."/>
            <person name="Ament-Velasquez S.L."/>
            <person name="Kruys A."/>
            <person name="Hutchinson M.I."/>
            <person name="Powell A.J."/>
            <person name="Barry K."/>
            <person name="Miller A.N."/>
            <person name="Grigoriev I.V."/>
            <person name="Debuchy R."/>
            <person name="Gladieux P."/>
            <person name="Hiltunen Thoren M."/>
            <person name="Johannesson H."/>
        </authorList>
    </citation>
    <scope>NUCLEOTIDE SEQUENCE [LARGE SCALE GENOMIC DNA]</scope>
    <source>
        <strain evidence="7">CBS 284.82</strain>
    </source>
</reference>
<dbReference type="InterPro" id="IPR006094">
    <property type="entry name" value="Oxid_FAD_bind_N"/>
</dbReference>
<name>A0AAN6PME8_9PEZI</name>
<keyword evidence="7" id="KW-1185">Reference proteome</keyword>
<dbReference type="Gene3D" id="3.30.465.10">
    <property type="match status" value="1"/>
</dbReference>
<dbReference type="Gene3D" id="3.30.43.10">
    <property type="entry name" value="Uridine Diphospho-n-acetylenolpyruvylglucosamine Reductase, domain 2"/>
    <property type="match status" value="1"/>
</dbReference>
<protein>
    <recommendedName>
        <fullName evidence="5">FAD-binding PCMH-type domain-containing protein</fullName>
    </recommendedName>
</protein>
<dbReference type="InterPro" id="IPR016167">
    <property type="entry name" value="FAD-bd_PCMH_sub1"/>
</dbReference>
<keyword evidence="2" id="KW-0285">Flavoprotein</keyword>
<keyword evidence="3" id="KW-0274">FAD</keyword>
<evidence type="ECO:0000256" key="3">
    <source>
        <dbReference type="ARBA" id="ARBA00022827"/>
    </source>
</evidence>
<dbReference type="InterPro" id="IPR016169">
    <property type="entry name" value="FAD-bd_PCMH_sub2"/>
</dbReference>
<evidence type="ECO:0000313" key="7">
    <source>
        <dbReference type="Proteomes" id="UP001303115"/>
    </source>
</evidence>
<feature type="domain" description="FAD-binding PCMH-type" evidence="5">
    <location>
        <begin position="41"/>
        <end position="214"/>
    </location>
</feature>
<dbReference type="Proteomes" id="UP001303115">
    <property type="component" value="Unassembled WGS sequence"/>
</dbReference>